<dbReference type="CDD" id="cd08267">
    <property type="entry name" value="MDR1"/>
    <property type="match status" value="1"/>
</dbReference>
<dbReference type="InterPro" id="IPR013154">
    <property type="entry name" value="ADH-like_N"/>
</dbReference>
<sequence length="338" mass="35796">MSTPETSRTWQFSSTKGGLEKNLKLNQTPIPQRKPNQHLVQVLAVGLNPVDYKPPEVPFFTAFALKTPATPALDFAGRIVMPADGSSLKPGQLVFGNAGPGGIMGGALGEYAIAWSKSVAVLPDGISPVFAASAPICGITAYQSIIPYVNSGSSVFINGGSGGTGVFGIQVAKAAGAYVTTTCSTTNVELCKSLGADEVIDYRKSNVLQSLTASGRKYDHIVDNVGSSPELYWKAHTYSTKCATFVTVGAQISLAGIWNTIAMRVWPGFLGGGQRKISMLLADVNTKDLSQLGQWMREGQIKPVIDSQFAFEDAPKAYEKLKTGRAKGKIVVKVSDDA</sequence>
<dbReference type="Gene3D" id="3.40.50.720">
    <property type="entry name" value="NAD(P)-binding Rossmann-like Domain"/>
    <property type="match status" value="1"/>
</dbReference>
<dbReference type="PANTHER" id="PTHR44013:SF1">
    <property type="entry name" value="ZINC-TYPE ALCOHOL DEHYDROGENASE-LIKE PROTEIN C16A3.02C"/>
    <property type="match status" value="1"/>
</dbReference>
<dbReference type="SMART" id="SM00829">
    <property type="entry name" value="PKS_ER"/>
    <property type="match status" value="1"/>
</dbReference>
<dbReference type="SUPFAM" id="SSF50129">
    <property type="entry name" value="GroES-like"/>
    <property type="match status" value="1"/>
</dbReference>
<dbReference type="AlphaFoldDB" id="A0A9Q9EH20"/>
<reference evidence="2" key="1">
    <citation type="submission" date="2022-06" db="EMBL/GenBank/DDBJ databases">
        <title>Complete genome sequences of two strains of the flax pathogen Septoria linicola.</title>
        <authorList>
            <person name="Lapalu N."/>
            <person name="Simon A."/>
            <person name="Demenou B."/>
            <person name="Paumier D."/>
            <person name="Guillot M.-P."/>
            <person name="Gout L."/>
            <person name="Valade R."/>
        </authorList>
    </citation>
    <scope>NUCLEOTIDE SEQUENCE</scope>
    <source>
        <strain evidence="2">SE15195</strain>
    </source>
</reference>
<dbReference type="Proteomes" id="UP001056384">
    <property type="component" value="Chromosome 2"/>
</dbReference>
<keyword evidence="3" id="KW-1185">Reference proteome</keyword>
<dbReference type="InterPro" id="IPR052733">
    <property type="entry name" value="Chloroplast_QOR"/>
</dbReference>
<dbReference type="Pfam" id="PF13602">
    <property type="entry name" value="ADH_zinc_N_2"/>
    <property type="match status" value="1"/>
</dbReference>
<gene>
    <name evidence="2" type="ORF">Slin15195_G027610</name>
</gene>
<protein>
    <submittedName>
        <fullName evidence="2">GroES-like superfamily, polyketide synthase, enoylreductase domain-containing protein</fullName>
    </submittedName>
</protein>
<organism evidence="2 3">
    <name type="scientific">Septoria linicola</name>
    <dbReference type="NCBI Taxonomy" id="215465"/>
    <lineage>
        <taxon>Eukaryota</taxon>
        <taxon>Fungi</taxon>
        <taxon>Dikarya</taxon>
        <taxon>Ascomycota</taxon>
        <taxon>Pezizomycotina</taxon>
        <taxon>Dothideomycetes</taxon>
        <taxon>Dothideomycetidae</taxon>
        <taxon>Mycosphaerellales</taxon>
        <taxon>Mycosphaerellaceae</taxon>
        <taxon>Septoria</taxon>
    </lineage>
</organism>
<evidence type="ECO:0000313" key="2">
    <source>
        <dbReference type="EMBL" id="USW49442.1"/>
    </source>
</evidence>
<proteinExistence type="predicted"/>
<accession>A0A9Q9EH20</accession>
<name>A0A9Q9EH20_9PEZI</name>
<dbReference type="InterPro" id="IPR036291">
    <property type="entry name" value="NAD(P)-bd_dom_sf"/>
</dbReference>
<evidence type="ECO:0000313" key="3">
    <source>
        <dbReference type="Proteomes" id="UP001056384"/>
    </source>
</evidence>
<feature type="domain" description="Enoyl reductase (ER)" evidence="1">
    <location>
        <begin position="18"/>
        <end position="332"/>
    </location>
</feature>
<dbReference type="InterPro" id="IPR020843">
    <property type="entry name" value="ER"/>
</dbReference>
<dbReference type="SUPFAM" id="SSF51735">
    <property type="entry name" value="NAD(P)-binding Rossmann-fold domains"/>
    <property type="match status" value="1"/>
</dbReference>
<dbReference type="Gene3D" id="3.90.180.10">
    <property type="entry name" value="Medium-chain alcohol dehydrogenases, catalytic domain"/>
    <property type="match status" value="1"/>
</dbReference>
<dbReference type="Pfam" id="PF08240">
    <property type="entry name" value="ADH_N"/>
    <property type="match status" value="1"/>
</dbReference>
<dbReference type="InterPro" id="IPR011032">
    <property type="entry name" value="GroES-like_sf"/>
</dbReference>
<dbReference type="GO" id="GO:0016491">
    <property type="term" value="F:oxidoreductase activity"/>
    <property type="evidence" value="ECO:0007669"/>
    <property type="project" value="InterPro"/>
</dbReference>
<evidence type="ECO:0000259" key="1">
    <source>
        <dbReference type="SMART" id="SM00829"/>
    </source>
</evidence>
<dbReference type="PANTHER" id="PTHR44013">
    <property type="entry name" value="ZINC-TYPE ALCOHOL DEHYDROGENASE-LIKE PROTEIN C16A3.02C"/>
    <property type="match status" value="1"/>
</dbReference>
<dbReference type="EMBL" id="CP099419">
    <property type="protein sequence ID" value="USW49442.1"/>
    <property type="molecule type" value="Genomic_DNA"/>
</dbReference>